<feature type="signal peptide" evidence="2">
    <location>
        <begin position="1"/>
        <end position="17"/>
    </location>
</feature>
<organism evidence="3">
    <name type="scientific">Diabrotica virgifera virgifera</name>
    <name type="common">western corn rootworm</name>
    <dbReference type="NCBI Taxonomy" id="50390"/>
    <lineage>
        <taxon>Eukaryota</taxon>
        <taxon>Metazoa</taxon>
        <taxon>Ecdysozoa</taxon>
        <taxon>Arthropoda</taxon>
        <taxon>Hexapoda</taxon>
        <taxon>Insecta</taxon>
        <taxon>Pterygota</taxon>
        <taxon>Neoptera</taxon>
        <taxon>Endopterygota</taxon>
        <taxon>Coleoptera</taxon>
        <taxon>Polyphaga</taxon>
        <taxon>Cucujiformia</taxon>
        <taxon>Chrysomeloidea</taxon>
        <taxon>Chrysomelidae</taxon>
        <taxon>Galerucinae</taxon>
        <taxon>Diabroticina</taxon>
        <taxon>Diabroticites</taxon>
        <taxon>Diabrotica</taxon>
    </lineage>
</organism>
<keyword evidence="2" id="KW-0732">Signal</keyword>
<keyword evidence="1" id="KW-0472">Membrane</keyword>
<dbReference type="RefSeq" id="XP_028137547.1">
    <property type="nucleotide sequence ID" value="XM_028281746.1"/>
</dbReference>
<evidence type="ECO:0000256" key="2">
    <source>
        <dbReference type="SAM" id="SignalP"/>
    </source>
</evidence>
<feature type="transmembrane region" description="Helical" evidence="1">
    <location>
        <begin position="80"/>
        <end position="101"/>
    </location>
</feature>
<protein>
    <submittedName>
        <fullName evidence="3">Uncharacterized protein LOC114332040</fullName>
    </submittedName>
</protein>
<keyword evidence="1" id="KW-0812">Transmembrane</keyword>
<accession>A0A6P7FRY6</accession>
<reference evidence="3" key="1">
    <citation type="submission" date="2025-08" db="UniProtKB">
        <authorList>
            <consortium name="RefSeq"/>
        </authorList>
    </citation>
    <scope>IDENTIFICATION</scope>
    <source>
        <tissue evidence="3">Whole insect</tissue>
    </source>
</reference>
<feature type="chain" id="PRO_5028100314" evidence="2">
    <location>
        <begin position="18"/>
        <end position="152"/>
    </location>
</feature>
<name>A0A6P7FRY6_DIAVI</name>
<evidence type="ECO:0000256" key="1">
    <source>
        <dbReference type="SAM" id="Phobius"/>
    </source>
</evidence>
<feature type="transmembrane region" description="Helical" evidence="1">
    <location>
        <begin position="107"/>
        <end position="126"/>
    </location>
</feature>
<dbReference type="AlphaFoldDB" id="A0A6P7FRY6"/>
<gene>
    <name evidence="3" type="primary">LOC114332040</name>
</gene>
<dbReference type="InParanoid" id="A0A6P7FRY6"/>
<sequence>MAMVVLMCYAIFHFIFNLDNLNEELITFLNKKNNHIKKSDQLNCLHCQREIFQEMVYLFTQYIRIKQFIDEYNDFIKWRALALVVGCSGVTGTSLVFIIAVTSEESLLCYCFFITTILAYCIMAEAGENVISKVAKIIHGFLTYYKTVSATK</sequence>
<evidence type="ECO:0000313" key="3">
    <source>
        <dbReference type="RefSeq" id="XP_028137547.1"/>
    </source>
</evidence>
<proteinExistence type="predicted"/>
<dbReference type="KEGG" id="dvv:114332040"/>
<keyword evidence="1" id="KW-1133">Transmembrane helix</keyword>